<dbReference type="PROSITE" id="PS50931">
    <property type="entry name" value="HTH_LYSR"/>
    <property type="match status" value="1"/>
</dbReference>
<evidence type="ECO:0000256" key="4">
    <source>
        <dbReference type="ARBA" id="ARBA00023163"/>
    </source>
</evidence>
<evidence type="ECO:0000256" key="2">
    <source>
        <dbReference type="ARBA" id="ARBA00023015"/>
    </source>
</evidence>
<dbReference type="Proteomes" id="UP000825886">
    <property type="component" value="Chromosome"/>
</dbReference>
<dbReference type="InterPro" id="IPR050950">
    <property type="entry name" value="HTH-type_LysR_regulators"/>
</dbReference>
<dbReference type="Pfam" id="PF00126">
    <property type="entry name" value="HTH_1"/>
    <property type="match status" value="1"/>
</dbReference>
<dbReference type="Gene3D" id="1.10.10.10">
    <property type="entry name" value="Winged helix-like DNA-binding domain superfamily/Winged helix DNA-binding domain"/>
    <property type="match status" value="1"/>
</dbReference>
<dbReference type="InterPro" id="IPR005119">
    <property type="entry name" value="LysR_subst-bd"/>
</dbReference>
<dbReference type="InterPro" id="IPR036390">
    <property type="entry name" value="WH_DNA-bd_sf"/>
</dbReference>
<dbReference type="RefSeq" id="WP_222159300.1">
    <property type="nucleotide sequence ID" value="NZ_CP081864.1"/>
</dbReference>
<dbReference type="SUPFAM" id="SSF46785">
    <property type="entry name" value="Winged helix' DNA-binding domain"/>
    <property type="match status" value="1"/>
</dbReference>
<keyword evidence="2" id="KW-0805">Transcription regulation</keyword>
<evidence type="ECO:0000256" key="1">
    <source>
        <dbReference type="ARBA" id="ARBA00009437"/>
    </source>
</evidence>
<evidence type="ECO:0000313" key="7">
    <source>
        <dbReference type="Proteomes" id="UP000825886"/>
    </source>
</evidence>
<evidence type="ECO:0000313" key="6">
    <source>
        <dbReference type="EMBL" id="QZN96245.1"/>
    </source>
</evidence>
<dbReference type="PANTHER" id="PTHR30419:SF30">
    <property type="entry name" value="LYSR FAMILY TRANSCRIPTIONAL REGULATOR"/>
    <property type="match status" value="1"/>
</dbReference>
<keyword evidence="4" id="KW-0804">Transcription</keyword>
<proteinExistence type="inferred from homology"/>
<dbReference type="PANTHER" id="PTHR30419">
    <property type="entry name" value="HTH-TYPE TRANSCRIPTIONAL REGULATOR YBHD"/>
    <property type="match status" value="1"/>
</dbReference>
<dbReference type="InterPro" id="IPR036388">
    <property type="entry name" value="WH-like_DNA-bd_sf"/>
</dbReference>
<comment type="similarity">
    <text evidence="1">Belongs to the LysR transcriptional regulatory family.</text>
</comment>
<protein>
    <submittedName>
        <fullName evidence="6">LysR family transcriptional regulator</fullName>
    </submittedName>
</protein>
<dbReference type="Gene3D" id="3.40.190.290">
    <property type="match status" value="1"/>
</dbReference>
<dbReference type="InterPro" id="IPR000847">
    <property type="entry name" value="LysR_HTH_N"/>
</dbReference>
<gene>
    <name evidence="6" type="ORF">K6K13_01850</name>
</gene>
<organism evidence="6 7">
    <name type="scientific">Symbiopectobacterium purcellii</name>
    <dbReference type="NCBI Taxonomy" id="2871826"/>
    <lineage>
        <taxon>Bacteria</taxon>
        <taxon>Pseudomonadati</taxon>
        <taxon>Pseudomonadota</taxon>
        <taxon>Gammaproteobacteria</taxon>
        <taxon>Enterobacterales</taxon>
        <taxon>Enterobacteriaceae</taxon>
    </lineage>
</organism>
<dbReference type="CDD" id="cd05466">
    <property type="entry name" value="PBP2_LTTR_substrate"/>
    <property type="match status" value="1"/>
</dbReference>
<feature type="domain" description="HTH lysR-type" evidence="5">
    <location>
        <begin position="3"/>
        <end position="59"/>
    </location>
</feature>
<dbReference type="SUPFAM" id="SSF53850">
    <property type="entry name" value="Periplasmic binding protein-like II"/>
    <property type="match status" value="1"/>
</dbReference>
<reference evidence="6 7" key="1">
    <citation type="submission" date="2021-08" db="EMBL/GenBank/DDBJ databases">
        <title>Culture and genomic analysis of Symbiopectobacterium purcellii sp. nov. gen. nov., isolated from the leafhopper Empoasca decipiens.</title>
        <authorList>
            <person name="Nadal-Jimenez P."/>
            <person name="Siozios S."/>
            <person name="Halliday N."/>
            <person name="Camara M."/>
            <person name="Hurst G.D.D."/>
        </authorList>
    </citation>
    <scope>NUCLEOTIDE SEQUENCE [LARGE SCALE GENOMIC DNA]</scope>
    <source>
        <strain evidence="6 7">SyEd1</strain>
    </source>
</reference>
<dbReference type="EMBL" id="CP081864">
    <property type="protein sequence ID" value="QZN96245.1"/>
    <property type="molecule type" value="Genomic_DNA"/>
</dbReference>
<dbReference type="Pfam" id="PF03466">
    <property type="entry name" value="LysR_substrate"/>
    <property type="match status" value="1"/>
</dbReference>
<dbReference type="PRINTS" id="PR00039">
    <property type="entry name" value="HTHLYSR"/>
</dbReference>
<evidence type="ECO:0000256" key="3">
    <source>
        <dbReference type="ARBA" id="ARBA00023125"/>
    </source>
</evidence>
<sequence length="318" mass="35842">MNIDLRQLRHFIALIEHRNFTAAAQAMKLSQSAFSRSIQSLEHAFGARLIDRNNPLQPTPKGRVVLDHARRLINQTQDLFNDIQQFNEKEAGEVHFGCGPAPAAWLMPQVIGRFSHDYPKVRMVFRVDNWQALGERLMAETLSFIVADTRNYEFDTRYRVQPLSKHRWGFCCREGHPLAAFEEISVEQLFAYPLAATIRPPNLHRALVELSGKQDIRTNIECENGYSLLEAIRHSDAIGTTNHGHTSAQQGLHMLKIAGLDDNSEAFYTHYGIVSLADARLSPLTRKLIDTFVQVDKDLHGVAGVLPASEGEVPNNLV</sequence>
<keyword evidence="7" id="KW-1185">Reference proteome</keyword>
<name>A0ABX9ATF4_9ENTR</name>
<evidence type="ECO:0000259" key="5">
    <source>
        <dbReference type="PROSITE" id="PS50931"/>
    </source>
</evidence>
<accession>A0ABX9ATF4</accession>
<keyword evidence="3" id="KW-0238">DNA-binding</keyword>